<evidence type="ECO:0000313" key="2">
    <source>
        <dbReference type="Proteomes" id="UP000319375"/>
    </source>
</evidence>
<dbReference type="OrthoDB" id="5194065at2"/>
<organism evidence="1 2">
    <name type="scientific">Tsukamurella conjunctivitidis</name>
    <dbReference type="NCBI Taxonomy" id="2592068"/>
    <lineage>
        <taxon>Bacteria</taxon>
        <taxon>Bacillati</taxon>
        <taxon>Actinomycetota</taxon>
        <taxon>Actinomycetes</taxon>
        <taxon>Mycobacteriales</taxon>
        <taxon>Tsukamurellaceae</taxon>
        <taxon>Tsukamurella</taxon>
    </lineage>
</organism>
<accession>A0A5C5RW71</accession>
<dbReference type="Proteomes" id="UP000319375">
    <property type="component" value="Unassembled WGS sequence"/>
</dbReference>
<protein>
    <submittedName>
        <fullName evidence="1">Uncharacterized protein</fullName>
    </submittedName>
</protein>
<gene>
    <name evidence="1" type="ORF">FK530_19105</name>
</gene>
<evidence type="ECO:0000313" key="1">
    <source>
        <dbReference type="EMBL" id="TWS27257.1"/>
    </source>
</evidence>
<dbReference type="EMBL" id="VIGX01000015">
    <property type="protein sequence ID" value="TWS27257.1"/>
    <property type="molecule type" value="Genomic_DNA"/>
</dbReference>
<dbReference type="AlphaFoldDB" id="A0A5C5RW71"/>
<reference evidence="1 2" key="1">
    <citation type="submission" date="2019-06" db="EMBL/GenBank/DDBJ databases">
        <title>Tsukamurella conjunctivitidis sp. nov., Tsukamurella assacharolytica sp. nov. and Tsukamurella sputae sp. nov. isolated from patients with conjunctivitis, bacteraemia (lymphoma) and respiratory infection (sputum) in Hong Kong.</title>
        <authorList>
            <person name="Teng J.L.L."/>
            <person name="Lee H.H."/>
            <person name="Fong J.Y.H."/>
            <person name="Fok K.M.N."/>
            <person name="Lau S.K.P."/>
            <person name="Woo P.C.Y."/>
        </authorList>
    </citation>
    <scope>NUCLEOTIDE SEQUENCE [LARGE SCALE GENOMIC DNA]</scope>
    <source>
        <strain evidence="1 2">HKU72</strain>
    </source>
</reference>
<name>A0A5C5RW71_9ACTN</name>
<keyword evidence="2" id="KW-1185">Reference proteome</keyword>
<proteinExistence type="predicted"/>
<dbReference type="RefSeq" id="WP_146488572.1">
    <property type="nucleotide sequence ID" value="NZ_VIGX01000015.1"/>
</dbReference>
<comment type="caution">
    <text evidence="1">The sequence shown here is derived from an EMBL/GenBank/DDBJ whole genome shotgun (WGS) entry which is preliminary data.</text>
</comment>
<sequence>MVNEDGNTVPGHLDPVSVACIWWTPSSAEPATGPVNSDRVVADVVIAVDSAVRVDSRDFFTIAELMDPVGDPMRLDVVGMPKDYDHGPFGFAPGRRIVELKAVNG</sequence>